<dbReference type="Gene3D" id="3.40.50.300">
    <property type="entry name" value="P-loop containing nucleotide triphosphate hydrolases"/>
    <property type="match status" value="6"/>
</dbReference>
<evidence type="ECO:0000256" key="3">
    <source>
        <dbReference type="ARBA" id="ARBA00022806"/>
    </source>
</evidence>
<dbReference type="GO" id="GO:0005524">
    <property type="term" value="F:ATP binding"/>
    <property type="evidence" value="ECO:0007669"/>
    <property type="project" value="UniProtKB-KW"/>
</dbReference>
<keyword evidence="4" id="KW-0067">ATP-binding</keyword>
<feature type="domain" description="AAA+ ATPase" evidence="6">
    <location>
        <begin position="481"/>
        <end position="901"/>
    </location>
</feature>
<keyword evidence="5" id="KW-0175">Coiled coil</keyword>
<dbReference type="CDD" id="cd18808">
    <property type="entry name" value="SF1_C_Upf1"/>
    <property type="match status" value="1"/>
</dbReference>
<reference evidence="8" key="1">
    <citation type="journal article" date="2015" name="Genome Announc.">
        <title>Draft genome sequence of the fungus Penicillium brasilianum MG11.</title>
        <authorList>
            <person name="Horn F."/>
            <person name="Linde J."/>
            <person name="Mattern D.J."/>
            <person name="Walther G."/>
            <person name="Guthke R."/>
            <person name="Brakhage A.A."/>
            <person name="Valiante V."/>
        </authorList>
    </citation>
    <scope>NUCLEOTIDE SEQUENCE [LARGE SCALE GENOMIC DNA]</scope>
    <source>
        <strain evidence="8">MG11</strain>
    </source>
</reference>
<feature type="domain" description="AAA+ ATPase" evidence="6">
    <location>
        <begin position="1320"/>
        <end position="1455"/>
    </location>
</feature>
<dbReference type="SMART" id="SM00382">
    <property type="entry name" value="AAA"/>
    <property type="match status" value="4"/>
</dbReference>
<evidence type="ECO:0000256" key="1">
    <source>
        <dbReference type="ARBA" id="ARBA00010378"/>
    </source>
</evidence>
<dbReference type="Pfam" id="PF13087">
    <property type="entry name" value="AAA_12"/>
    <property type="match status" value="1"/>
</dbReference>
<dbReference type="PANTHER" id="PTHR43392">
    <property type="entry name" value="AAA-TYPE ATPASE FAMILY PROTEIN / ANKYRIN REPEAT FAMILY PROTEIN"/>
    <property type="match status" value="1"/>
</dbReference>
<dbReference type="EMBL" id="CDHK01000026">
    <property type="protein sequence ID" value="CEJ62853.1"/>
    <property type="molecule type" value="Genomic_DNA"/>
</dbReference>
<evidence type="ECO:0000259" key="6">
    <source>
        <dbReference type="SMART" id="SM00382"/>
    </source>
</evidence>
<dbReference type="CDD" id="cd06008">
    <property type="entry name" value="NF-X1-zinc-finger"/>
    <property type="match status" value="1"/>
</dbReference>
<dbReference type="GO" id="GO:0016887">
    <property type="term" value="F:ATP hydrolysis activity"/>
    <property type="evidence" value="ECO:0007669"/>
    <property type="project" value="InterPro"/>
</dbReference>
<sequence length="2319" mass="259824">MPEPDFRSARHAKFYRDILYGRESVNDVYGFKRFLEGLFTQEDPVGVVEKLIASPNALAAIRNGLRLDITPVFINKYTARFVRYLNDPKVKLLCNGQFLEQLLVIIVEPRTVWAGLLKAFFCHELDQDAMHALAWLTTELLALPKSSGVDIRDDAHKFAHDSLILNSSSMDLQNFGHRIKFLLQMKSSDATIFQHGGTAGGRHDNDFLDFRQITVLPTAGEFLCTEKPFYRRAEEILELKGDERVAAHLDNQFRLLREDMLSELRDDVQVAQGKKKGRRSKLRLGSLSLHSIYCRPTGQRRFSPFSIGVGWKSGLESFQKMKSDDRKVHMKNNSQILKHKALGCLLRGDEIIAFASIDRDIETLALPAPVLRLHVMGEQALKKCLLYLKIYKDVDFLLVEAPIFAYAPILKRLQGMVGLPLKRELFLYEKEDPIAGSGLVPLDFVQSLETMANRDISSLLRTASPVRLDQSQLRSLLAGLTQNVSLIQGPPGTGKSFIGALLTKVFHDQTQDTILVMCYTNHALDQFLEDLLDIGIDASSIVRLGSKSTQRTRPLAISEQRSNFKRSRTSWDVIRRLENIAMDKESELVESLMNYKRTGSDVLSILEYLEFEDVDAFEALSLPDDSSGMEMVGKQGKTLKDDYLYARWVRGEDAGVFQESLPSSCAAVWKLSKNQRLEKHNTWIRALLEEHAESLGAHASQFNRAQNQLDIVWGESNREILKAKRIIGCTTTGAAMYFEDIGQTAPGLVLLEEAGEILEPHVLAALTQETKQLVLIGDHLQLRPKVNSYNLTTEKGDGYDLNISLFERLIHVGYPHTTLSKQHRMCPEISTLVRGLMYPCLEDDEKATGRATPRGLQDRVIFIQHNHPEVNFAEISDKRDEGSKQSKRNIFEAELVLKIVKYLGQQGYGTDRLVVLTPYLGQVHLLRDELSKQNDPVLNDLDSYDLVRAGLVSQANARHSQRPIKLSTIDNYQGEESEVVIASLTRSNRQGDIGFMAAPERLNVLLSRARDILIIVGNLETFLSSRKGHQCWSPLFDQLKSNGHIYDGLPVRCEQHPQVTRVIGTPLGFDQECPDGGCAAPCGVKLKCGMHECPFKCHQLSDHSQMECRKHVASRCSRGHLRTMPCYQISTACRSCLKEDQAQQRRHERDARLDFERQRKQTEYALKLAEAQAEIAYLRNAQKNAFEDVERQKVLHQCQQEIEDLKSISNFRAVANATVTATNVSGLLSPADTVSVPDKIGQKYQEGVKFQITQGEPEESETASPSKDDWEYQKQFLNAQSDEIDSLMELIGLESVKKKFLAIKAKVDISISQNVTLDTERFGTVFMGNPGTGKTTVARLYAKFVASVGVIPGSELFETNGSELANGGVTACRKALDKLLEKGGGAFFIDEAYQLTQGNFGGTQVLDFLLAEIENLTGKIVFILAGYQRPMEKFFGHNPGLKSRFPHELEFNDYTDGELLEILGRGIQKKWRQQMKVEDGLGGLYCRIAARRIGSGRETESFGNARAVENAISKFADRQSARVKREKRQSGMKVDTFLLTKEDIIGPEPSRAVEHSNAWRMLNEMIGLDTVKDSVKALLGTIHWNYERELLEQSPVEYSLNKVLLGSPGTGKTTVAKLYGQILVDIGMLSKGDVVVKNPSDFVGSAVGESEKNTKSILAATVGKVLVIDEAYGLFSGGTSDGTGTGSDMFRSTVVDTIVAEVQSTPGEDRCVLLLGYHDQMRQMFQHVNPGLSRRFPMEQAFVFEDFTKEQMDKILSLKLKTQDLGITDIGRRVALEMVERARNRLNFGNAGEIDIILNSAKMRLQKRIASTTGGSSALPILDATDFDENFDRADKDEPNLRQVFEGVVGCDECISKLEGYQRLVKRLRNLNVDPRDEVPFNFLFRGPPGTGKTSTARKMGQIYYDMGLLSSAEVVESSATDLVGQYVGQTGPKTQKLLESALGKVLFIDEAYRLADGRFGQEAMDELVDSITKTAFFHKMIIILAGYDKHLNELMATNPGLTSRFPEVLQFYALSSGSCARLLTTLLSSRKKSLQEKGKVEFDMSALEQPITKLVVAMEARFEALSHTAGWANARDVETVARTIFKKALQTGESATISVSENQVLDALDDLLSDRTSRGRMPAQLPLRQSMAPEEETLEPLYQPPTIICADSISIEHGPDEEHTPIPDPNAQVYSSADTRDADVDDEVWQQLQQDKATALALEQEYSELQKVEATQRQHVQTFTEQALAAPANLDDNTKRLHEQARLRRDAELREQEAILEKLVKEKAAREEKRRQEERKQQKLREMRVCPVGYRWIKSKKGYRCAGGSHFVSDAQLA</sequence>
<protein>
    <submittedName>
        <fullName evidence="7">Putative ATPases of the AAA class</fullName>
    </submittedName>
</protein>
<name>A0A0F7U1V1_PENBI</name>
<dbReference type="FunFam" id="3.40.50.300:FF:001660">
    <property type="entry name" value="NF-X1 finger and helicase protein, putative"/>
    <property type="match status" value="1"/>
</dbReference>
<dbReference type="CDD" id="cd17936">
    <property type="entry name" value="EEXXEc_NFX1"/>
    <property type="match status" value="1"/>
</dbReference>
<evidence type="ECO:0000256" key="4">
    <source>
        <dbReference type="ARBA" id="ARBA00022840"/>
    </source>
</evidence>
<dbReference type="InterPro" id="IPR041677">
    <property type="entry name" value="DNA2/NAM7_AAA_11"/>
</dbReference>
<feature type="coiled-coil region" evidence="5">
    <location>
        <begin position="2254"/>
        <end position="2288"/>
    </location>
</feature>
<evidence type="ECO:0000256" key="2">
    <source>
        <dbReference type="ARBA" id="ARBA00022741"/>
    </source>
</evidence>
<dbReference type="InterPro" id="IPR000641">
    <property type="entry name" value="CbxX/CfxQ"/>
</dbReference>
<organism evidence="7 8">
    <name type="scientific">Penicillium brasilianum</name>
    <dbReference type="NCBI Taxonomy" id="104259"/>
    <lineage>
        <taxon>Eukaryota</taxon>
        <taxon>Fungi</taxon>
        <taxon>Dikarya</taxon>
        <taxon>Ascomycota</taxon>
        <taxon>Pezizomycotina</taxon>
        <taxon>Eurotiomycetes</taxon>
        <taxon>Eurotiomycetidae</taxon>
        <taxon>Eurotiales</taxon>
        <taxon>Aspergillaceae</taxon>
        <taxon>Penicillium</taxon>
    </lineage>
</organism>
<dbReference type="FunFam" id="1.10.8.60:FF:000160">
    <property type="entry name" value="WGS project CABT00000000 data, contig 2.55"/>
    <property type="match status" value="1"/>
</dbReference>
<dbReference type="Gene3D" id="1.10.8.60">
    <property type="match status" value="2"/>
</dbReference>
<dbReference type="Pfam" id="PF00004">
    <property type="entry name" value="AAA"/>
    <property type="match status" value="3"/>
</dbReference>
<dbReference type="PRINTS" id="PR00819">
    <property type="entry name" value="CBXCFQXSUPER"/>
</dbReference>
<comment type="similarity">
    <text evidence="1">Belongs to the CbxX/CfxQ family.</text>
</comment>
<dbReference type="InterPro" id="IPR050773">
    <property type="entry name" value="CbxX/CfxQ_RuBisCO_ESX"/>
</dbReference>
<dbReference type="InterPro" id="IPR041627">
    <property type="entry name" value="AAA_lid_6"/>
</dbReference>
<accession>A0A0F7U1V1</accession>
<keyword evidence="3" id="KW-0347">Helicase</keyword>
<feature type="domain" description="AAA+ ATPase" evidence="6">
    <location>
        <begin position="1598"/>
        <end position="1792"/>
    </location>
</feature>
<dbReference type="InterPro" id="IPR003593">
    <property type="entry name" value="AAA+_ATPase"/>
</dbReference>
<dbReference type="InterPro" id="IPR003959">
    <property type="entry name" value="ATPase_AAA_core"/>
</dbReference>
<dbReference type="OrthoDB" id="2423195at2759"/>
<dbReference type="InterPro" id="IPR041679">
    <property type="entry name" value="DNA2/NAM7-like_C"/>
</dbReference>
<dbReference type="Proteomes" id="UP000042958">
    <property type="component" value="Unassembled WGS sequence"/>
</dbReference>
<dbReference type="InterPro" id="IPR047187">
    <property type="entry name" value="SF1_C_Upf1"/>
</dbReference>
<dbReference type="GO" id="GO:0004386">
    <property type="term" value="F:helicase activity"/>
    <property type="evidence" value="ECO:0007669"/>
    <property type="project" value="InterPro"/>
</dbReference>
<dbReference type="SUPFAM" id="SSF52540">
    <property type="entry name" value="P-loop containing nucleoside triphosphate hydrolases"/>
    <property type="match status" value="4"/>
</dbReference>
<dbReference type="PANTHER" id="PTHR43392:SF2">
    <property type="entry name" value="AAA-TYPE ATPASE FAMILY PROTEIN _ ANKYRIN REPEAT FAMILY PROTEIN"/>
    <property type="match status" value="1"/>
</dbReference>
<dbReference type="CDD" id="cd00009">
    <property type="entry name" value="AAA"/>
    <property type="match status" value="2"/>
</dbReference>
<dbReference type="InterPro" id="IPR027417">
    <property type="entry name" value="P-loop_NTPase"/>
</dbReference>
<evidence type="ECO:0000313" key="7">
    <source>
        <dbReference type="EMBL" id="CEJ62853.1"/>
    </source>
</evidence>
<evidence type="ECO:0000313" key="8">
    <source>
        <dbReference type="Proteomes" id="UP000042958"/>
    </source>
</evidence>
<dbReference type="Pfam" id="PF13086">
    <property type="entry name" value="AAA_11"/>
    <property type="match status" value="1"/>
</dbReference>
<feature type="domain" description="AAA+ ATPase" evidence="6">
    <location>
        <begin position="1879"/>
        <end position="2016"/>
    </location>
</feature>
<dbReference type="Pfam" id="PF17866">
    <property type="entry name" value="AAA_lid_6"/>
    <property type="match status" value="2"/>
</dbReference>
<evidence type="ECO:0000256" key="5">
    <source>
        <dbReference type="SAM" id="Coils"/>
    </source>
</evidence>
<keyword evidence="2" id="KW-0547">Nucleotide-binding</keyword>
<keyword evidence="8" id="KW-1185">Reference proteome</keyword>
<dbReference type="FunFam" id="3.40.50.300:FF:000216">
    <property type="entry name" value="Type VII secretion ATPase EccA"/>
    <property type="match status" value="3"/>
</dbReference>
<gene>
    <name evidence="7" type="ORF">PMG11_11338</name>
</gene>
<dbReference type="STRING" id="104259.A0A0F7U1V1"/>
<proteinExistence type="inferred from homology"/>
<keyword evidence="3" id="KW-0378">Hydrolase</keyword>